<proteinExistence type="predicted"/>
<organism evidence="2 3">
    <name type="scientific">Gordonibacter urolithinfaciens</name>
    <dbReference type="NCBI Taxonomy" id="1335613"/>
    <lineage>
        <taxon>Bacteria</taxon>
        <taxon>Bacillati</taxon>
        <taxon>Actinomycetota</taxon>
        <taxon>Coriobacteriia</taxon>
        <taxon>Eggerthellales</taxon>
        <taxon>Eggerthellaceae</taxon>
        <taxon>Gordonibacter</taxon>
    </lineage>
</organism>
<sequence>MEDARKAAAWYGYGAHVLLDPIEVPGTAYVVDLAKRTRMLLESTEAEEAGAAGATGATGAADTAGAVGAVGVTAAAEATGTACAAGAADTTGAADAAGEADAAGRSGLAAWCKRVEDLVARGVEGADALAEEQRAVAADRTRLCRGVSQDGPLPPYEAYYREGAVEGDVSASYRRAGVRFDGTAERDDYLGVELAFLDCLVRAEEAAYARGDGPAAAAYAQQRQSFEQEHLPWVAAFCTAALPHARTAYGRAALEALAARSARGNQPECFT</sequence>
<evidence type="ECO:0000313" key="4">
    <source>
        <dbReference type="Proteomes" id="UP000462865"/>
    </source>
</evidence>
<comment type="caution">
    <text evidence="2">The sequence shown here is derived from an EMBL/GenBank/DDBJ whole genome shotgun (WGS) entry which is preliminary data.</text>
</comment>
<reference evidence="2" key="3">
    <citation type="journal article" date="2019" name="Microbiol. Resour. Announc.">
        <title>Draft Genome Sequences of Type Strains of Gordonibacter faecihominis, Paraeggerthella hongkongensis, Parvibacter caecicola,Slackia equolifaciens, Slackia faecicanis, and Slackia isoflavoniconvertens.</title>
        <authorList>
            <person name="Danylec N."/>
            <person name="Stoll D.A."/>
            <person name="Dotsch A."/>
            <person name="Huch M."/>
        </authorList>
    </citation>
    <scope>NUCLEOTIDE SEQUENCE</scope>
    <source>
        <strain evidence="2">DSM 27213</strain>
    </source>
</reference>
<dbReference type="EMBL" id="WKZA01000006">
    <property type="protein sequence ID" value="MSA93956.1"/>
    <property type="molecule type" value="Genomic_DNA"/>
</dbReference>
<accession>A0A423UNR1</accession>
<evidence type="ECO:0000313" key="1">
    <source>
        <dbReference type="EMBL" id="MSA93956.1"/>
    </source>
</evidence>
<evidence type="ECO:0000313" key="2">
    <source>
        <dbReference type="EMBL" id="ROT92062.1"/>
    </source>
</evidence>
<dbReference type="Gene3D" id="1.10.3480.10">
    <property type="entry name" value="TorD-like"/>
    <property type="match status" value="1"/>
</dbReference>
<evidence type="ECO:0008006" key="5">
    <source>
        <dbReference type="Google" id="ProtNLM"/>
    </source>
</evidence>
<dbReference type="InterPro" id="IPR036411">
    <property type="entry name" value="TorD-like_sf"/>
</dbReference>
<gene>
    <name evidence="2" type="ORF">DMP12_00730</name>
    <name evidence="1" type="ORF">GKG38_02520</name>
</gene>
<dbReference type="AlphaFoldDB" id="A0A423UNR1"/>
<evidence type="ECO:0000313" key="3">
    <source>
        <dbReference type="Proteomes" id="UP000285258"/>
    </source>
</evidence>
<reference evidence="3" key="1">
    <citation type="submission" date="2018-05" db="EMBL/GenBank/DDBJ databases">
        <title>Genome Sequencing of selected type strains of the family Eggerthellaceae.</title>
        <authorList>
            <person name="Danylec N."/>
            <person name="Stoll D.A."/>
            <person name="Doetsch A."/>
            <person name="Huch M."/>
        </authorList>
    </citation>
    <scope>NUCLEOTIDE SEQUENCE [LARGE SCALE GENOMIC DNA]</scope>
    <source>
        <strain evidence="3">DSM 27213</strain>
    </source>
</reference>
<dbReference type="Pfam" id="PF02613">
    <property type="entry name" value="Nitrate_red_del"/>
    <property type="match status" value="1"/>
</dbReference>
<dbReference type="EMBL" id="QIBW01000001">
    <property type="protein sequence ID" value="ROT92062.1"/>
    <property type="molecule type" value="Genomic_DNA"/>
</dbReference>
<dbReference type="RefSeq" id="WP_096227489.1">
    <property type="nucleotide sequence ID" value="NZ_CP168029.1"/>
</dbReference>
<dbReference type="SUPFAM" id="SSF89155">
    <property type="entry name" value="TorD-like"/>
    <property type="match status" value="1"/>
</dbReference>
<protein>
    <recommendedName>
        <fullName evidence="5">Molecular chaperone TorD</fullName>
    </recommendedName>
</protein>
<reference evidence="2" key="2">
    <citation type="journal article" date="2019" name="Int. J. Syst. Evol. Microbiol.">
        <title>Gordonibacter faecihominis is a later heterotypic synonym of Gordonibacter urolithinfaciens.</title>
        <authorList>
            <person name="Danylec N."/>
            <person name="Stoll D.A."/>
            <person name="Huch M."/>
        </authorList>
    </citation>
    <scope>NUCLEOTIDE SEQUENCE</scope>
    <source>
        <strain evidence="2">DSM 27213</strain>
    </source>
</reference>
<reference evidence="1 4" key="4">
    <citation type="journal article" date="2019" name="Nat. Med.">
        <title>A library of human gut bacterial isolates paired with longitudinal multiomics data enables mechanistic microbiome research.</title>
        <authorList>
            <person name="Poyet M."/>
            <person name="Groussin M."/>
            <person name="Gibbons S.M."/>
            <person name="Avila-Pacheco J."/>
            <person name="Jiang X."/>
            <person name="Kearney S.M."/>
            <person name="Perrotta A.R."/>
            <person name="Berdy B."/>
            <person name="Zhao S."/>
            <person name="Lieberman T.D."/>
            <person name="Swanson P.K."/>
            <person name="Smith M."/>
            <person name="Roesemann S."/>
            <person name="Alexander J.E."/>
            <person name="Rich S.A."/>
            <person name="Livny J."/>
            <person name="Vlamakis H."/>
            <person name="Clish C."/>
            <person name="Bullock K."/>
            <person name="Deik A."/>
            <person name="Scott J."/>
            <person name="Pierce K.A."/>
            <person name="Xavier R.J."/>
            <person name="Alm E.J."/>
        </authorList>
    </citation>
    <scope>NUCLEOTIDE SEQUENCE [LARGE SCALE GENOMIC DNA]</scope>
    <source>
        <strain evidence="1 4">BIOML-A1</strain>
    </source>
</reference>
<name>A0A423UNR1_9ACTN</name>
<dbReference type="Proteomes" id="UP000462865">
    <property type="component" value="Unassembled WGS sequence"/>
</dbReference>
<dbReference type="Proteomes" id="UP000285258">
    <property type="component" value="Unassembled WGS sequence"/>
</dbReference>
<dbReference type="InterPro" id="IPR020945">
    <property type="entry name" value="DMSO/NO3_reduct_chaperone"/>
</dbReference>